<dbReference type="EMBL" id="MLJW01003249">
    <property type="protein sequence ID" value="OIQ72488.1"/>
    <property type="molecule type" value="Genomic_DNA"/>
</dbReference>
<comment type="caution">
    <text evidence="1">The sequence shown here is derived from an EMBL/GenBank/DDBJ whole genome shotgun (WGS) entry which is preliminary data.</text>
</comment>
<protein>
    <submittedName>
        <fullName evidence="1">Uncharacterized protein</fullName>
    </submittedName>
</protein>
<accession>A0A1J5PNX5</accession>
<reference evidence="1" key="1">
    <citation type="submission" date="2016-10" db="EMBL/GenBank/DDBJ databases">
        <title>Sequence of Gallionella enrichment culture.</title>
        <authorList>
            <person name="Poehlein A."/>
            <person name="Muehling M."/>
            <person name="Daniel R."/>
        </authorList>
    </citation>
    <scope>NUCLEOTIDE SEQUENCE</scope>
</reference>
<dbReference type="AlphaFoldDB" id="A0A1J5PNX5"/>
<gene>
    <name evidence="1" type="ORF">GALL_458830</name>
</gene>
<proteinExistence type="predicted"/>
<evidence type="ECO:0000313" key="1">
    <source>
        <dbReference type="EMBL" id="OIQ72488.1"/>
    </source>
</evidence>
<name>A0A1J5PNX5_9ZZZZ</name>
<sequence>MTSLSPEQVELTPACSQNPKLMLETALQMARLDSQLKVSYFKFVEDLVAGGAPDFDAAFSTFALLAGGLIAGLD</sequence>
<organism evidence="1">
    <name type="scientific">mine drainage metagenome</name>
    <dbReference type="NCBI Taxonomy" id="410659"/>
    <lineage>
        <taxon>unclassified sequences</taxon>
        <taxon>metagenomes</taxon>
        <taxon>ecological metagenomes</taxon>
    </lineage>
</organism>